<dbReference type="Gene3D" id="2.60.120.260">
    <property type="entry name" value="Galactose-binding domain-like"/>
    <property type="match status" value="1"/>
</dbReference>
<protein>
    <submittedName>
        <fullName evidence="3">Ig-like domain-containing protein</fullName>
    </submittedName>
</protein>
<evidence type="ECO:0000256" key="1">
    <source>
        <dbReference type="SAM" id="SignalP"/>
    </source>
</evidence>
<evidence type="ECO:0000313" key="3">
    <source>
        <dbReference type="EMBL" id="MBU3854121.1"/>
    </source>
</evidence>
<dbReference type="AlphaFoldDB" id="A0A9E2P2Q5"/>
<dbReference type="InterPro" id="IPR008979">
    <property type="entry name" value="Galactose-bd-like_sf"/>
</dbReference>
<dbReference type="InterPro" id="IPR008964">
    <property type="entry name" value="Invasin/intimin_cell_adhesion"/>
</dbReference>
<comment type="caution">
    <text evidence="3">The sequence shown here is derived from an EMBL/GenBank/DDBJ whole genome shotgun (WGS) entry which is preliminary data.</text>
</comment>
<dbReference type="InterPro" id="IPR003343">
    <property type="entry name" value="Big_2"/>
</dbReference>
<accession>A0A9E2P2Q5</accession>
<reference evidence="3" key="1">
    <citation type="journal article" date="2021" name="PeerJ">
        <title>Extensive microbial diversity within the chicken gut microbiome revealed by metagenomics and culture.</title>
        <authorList>
            <person name="Gilroy R."/>
            <person name="Ravi A."/>
            <person name="Getino M."/>
            <person name="Pursley I."/>
            <person name="Horton D.L."/>
            <person name="Alikhan N.F."/>
            <person name="Baker D."/>
            <person name="Gharbi K."/>
            <person name="Hall N."/>
            <person name="Watson M."/>
            <person name="Adriaenssens E.M."/>
            <person name="Foster-Nyarko E."/>
            <person name="Jarju S."/>
            <person name="Secka A."/>
            <person name="Antonio M."/>
            <person name="Oren A."/>
            <person name="Chaudhuri R.R."/>
            <person name="La Ragione R."/>
            <person name="Hildebrand F."/>
            <person name="Pallen M.J."/>
        </authorList>
    </citation>
    <scope>NUCLEOTIDE SEQUENCE</scope>
    <source>
        <strain evidence="3">G3-2149</strain>
    </source>
</reference>
<evidence type="ECO:0000313" key="4">
    <source>
        <dbReference type="Proteomes" id="UP000823865"/>
    </source>
</evidence>
<sequence>MKTITLFRKLIWIFILSGFYCQAYAQEPEIILSESFDKANGNGWANNSNYPSITSFDDCTSTSGWSGDKCYEGVQCIKLGASSKPGSLTTPEIDLSDNNATYTLTFNACAWSKDKTSINIIIDNQEAIEVSGLTNGGDHEKELYEKTFTVELKNGTATSKITFQSIQDSKARFFLDNIVITKTSGSGVELEDPKCTFSAESATYTLGEAFSAPNFTTVSDGEITYKSSNPEIATVDNSGNITAIAAGTTTITASVATTDIYAAGSASYTLTVVDPSILFTESFANGLNGFTSTGELWGTGTFNGTSYAVINAYNKGAQTEMLASPSIDLSEVANATLTFDQAIGYIGNNDPKVDFTLWIKEENSEDWTQLIIPNYPEASGGWSKFVSSGEIALQAYCGKKIQIGFQYKSTEEKQSGWEVTNILIKKAEPTTFTISVSDAGYATYFTNQAWVVAENMKAGIVTGVENKNLTIDWKYAAGSVVPANTAVLIQADAKEYV</sequence>
<feature type="chain" id="PRO_5038472598" evidence="1">
    <location>
        <begin position="26"/>
        <end position="497"/>
    </location>
</feature>
<dbReference type="Proteomes" id="UP000823865">
    <property type="component" value="Unassembled WGS sequence"/>
</dbReference>
<feature type="non-terminal residue" evidence="3">
    <location>
        <position position="497"/>
    </location>
</feature>
<gene>
    <name evidence="3" type="ORF">H9789_09990</name>
</gene>
<dbReference type="EMBL" id="JAHLFU010000206">
    <property type="protein sequence ID" value="MBU3854121.1"/>
    <property type="molecule type" value="Genomic_DNA"/>
</dbReference>
<dbReference type="NCBIfam" id="NF038128">
    <property type="entry name" value="choice_anch_J"/>
    <property type="match status" value="1"/>
</dbReference>
<reference evidence="3" key="2">
    <citation type="submission" date="2021-04" db="EMBL/GenBank/DDBJ databases">
        <authorList>
            <person name="Gilroy R."/>
        </authorList>
    </citation>
    <scope>NUCLEOTIDE SEQUENCE</scope>
    <source>
        <strain evidence="3">G3-2149</strain>
    </source>
</reference>
<keyword evidence="1" id="KW-0732">Signal</keyword>
<dbReference type="Pfam" id="PF02368">
    <property type="entry name" value="Big_2"/>
    <property type="match status" value="1"/>
</dbReference>
<organism evidence="3 4">
    <name type="scientific">Candidatus Paraprevotella stercoravium</name>
    <dbReference type="NCBI Taxonomy" id="2838725"/>
    <lineage>
        <taxon>Bacteria</taxon>
        <taxon>Pseudomonadati</taxon>
        <taxon>Bacteroidota</taxon>
        <taxon>Bacteroidia</taxon>
        <taxon>Bacteroidales</taxon>
        <taxon>Prevotellaceae</taxon>
        <taxon>Paraprevotella</taxon>
    </lineage>
</organism>
<dbReference type="SUPFAM" id="SSF49785">
    <property type="entry name" value="Galactose-binding domain-like"/>
    <property type="match status" value="1"/>
</dbReference>
<dbReference type="SMART" id="SM00635">
    <property type="entry name" value="BID_2"/>
    <property type="match status" value="1"/>
</dbReference>
<feature type="domain" description="BIG2" evidence="2">
    <location>
        <begin position="191"/>
        <end position="263"/>
    </location>
</feature>
<feature type="signal peptide" evidence="1">
    <location>
        <begin position="1"/>
        <end position="25"/>
    </location>
</feature>
<dbReference type="Gene3D" id="2.60.40.1080">
    <property type="match status" value="1"/>
</dbReference>
<evidence type="ECO:0000259" key="2">
    <source>
        <dbReference type="SMART" id="SM00635"/>
    </source>
</evidence>
<name>A0A9E2P2Q5_9BACT</name>
<proteinExistence type="predicted"/>
<dbReference type="SUPFAM" id="SSF49373">
    <property type="entry name" value="Invasin/intimin cell-adhesion fragments"/>
    <property type="match status" value="1"/>
</dbReference>